<evidence type="ECO:0000313" key="1">
    <source>
        <dbReference type="EMBL" id="ENO17260.2"/>
    </source>
</evidence>
<sequence>MNHVASNPHRIWQTPAVRHLAWLCSAGSLTHSALRLDLQPYLPQDLDKRLAYLDHHPAPLLAHIADNPRPRLGIYFERLYHFLLSDILKWPILLENVQVRREGRTLGELDFVVYNRDEDRVEHHEIAVKFYLGVAGDDNPSTLWYGPNAQDRLDLKIKRLLTHQCRLTECPEARQLLESKGIEQPYPRLFMPGYLFYPQDGELSAPANTPDSHCCGEWCRAASLAEEHVSDWIFLQKPHWLGRYQSPTAPDPGQAAAALTAVQWGGPPRLFAQMAPHPSGEGWEEIRRVFVVPAHWPELSRSG</sequence>
<dbReference type="InterPro" id="IPR015003">
    <property type="entry name" value="DUF1853"/>
</dbReference>
<keyword evidence="2" id="KW-1185">Reference proteome</keyword>
<dbReference type="OrthoDB" id="378654at2"/>
<dbReference type="AlphaFoldDB" id="N6W420"/>
<dbReference type="Proteomes" id="UP000013165">
    <property type="component" value="Unassembled WGS sequence"/>
</dbReference>
<protein>
    <submittedName>
        <fullName evidence="1">DUF1853 family protein</fullName>
    </submittedName>
</protein>
<evidence type="ECO:0000313" key="2">
    <source>
        <dbReference type="Proteomes" id="UP000013165"/>
    </source>
</evidence>
<dbReference type="eggNOG" id="COG3782">
    <property type="taxonomic scope" value="Bacteria"/>
</dbReference>
<dbReference type="STRING" id="626887.J057_00365"/>
<organism evidence="1 2">
    <name type="scientific">Marinobacter nanhaiticus D15-8W</name>
    <dbReference type="NCBI Taxonomy" id="626887"/>
    <lineage>
        <taxon>Bacteria</taxon>
        <taxon>Pseudomonadati</taxon>
        <taxon>Pseudomonadota</taxon>
        <taxon>Gammaproteobacteria</taxon>
        <taxon>Pseudomonadales</taxon>
        <taxon>Marinobacteraceae</taxon>
        <taxon>Marinobacter</taxon>
    </lineage>
</organism>
<accession>N6W420</accession>
<gene>
    <name evidence="1" type="ORF">J057_00365</name>
</gene>
<reference evidence="1 2" key="1">
    <citation type="journal article" date="2013" name="Genome Announc.">
        <title>Genome Sequence of the Polycyclic Aromatic Hydrocarbon-Degrading Bacterium Strain Marinobacter nanhaiticus D15-8WT.</title>
        <authorList>
            <person name="Cui Z."/>
            <person name="Gao W."/>
            <person name="Li Q."/>
            <person name="Xu G."/>
            <person name="Zheng L."/>
        </authorList>
    </citation>
    <scope>NUCLEOTIDE SEQUENCE [LARGE SCALE GENOMIC DNA]</scope>
    <source>
        <strain evidence="1 2">D15-8W</strain>
    </source>
</reference>
<proteinExistence type="predicted"/>
<dbReference type="HOGENOM" id="CLU_053324_0_1_6"/>
<dbReference type="EMBL" id="APLQ01000003">
    <property type="protein sequence ID" value="ENO17260.2"/>
    <property type="molecule type" value="Genomic_DNA"/>
</dbReference>
<dbReference type="Pfam" id="PF08907">
    <property type="entry name" value="DUF1853"/>
    <property type="match status" value="1"/>
</dbReference>
<comment type="caution">
    <text evidence="1">The sequence shown here is derived from an EMBL/GenBank/DDBJ whole genome shotgun (WGS) entry which is preliminary data.</text>
</comment>
<dbReference type="PATRIC" id="fig|626887.3.peg.68"/>
<name>N6W420_9GAMM</name>